<proteinExistence type="predicted"/>
<sequence length="60" mass="6772">MKKSILIAGLVVVWLIALSNLLPSLIAALINTEVDLDQFLYDLDQFQNQYQSIAFIINGY</sequence>
<protein>
    <submittedName>
        <fullName evidence="1">Uncharacterized protein</fullName>
    </submittedName>
</protein>
<evidence type="ECO:0000313" key="1">
    <source>
        <dbReference type="EMBL" id="SVC07208.1"/>
    </source>
</evidence>
<dbReference type="AlphaFoldDB" id="A0A382J5Y9"/>
<accession>A0A382J5Y9</accession>
<organism evidence="1">
    <name type="scientific">marine metagenome</name>
    <dbReference type="NCBI Taxonomy" id="408172"/>
    <lineage>
        <taxon>unclassified sequences</taxon>
        <taxon>metagenomes</taxon>
        <taxon>ecological metagenomes</taxon>
    </lineage>
</organism>
<gene>
    <name evidence="1" type="ORF">METZ01_LOCUS260062</name>
</gene>
<name>A0A382J5Y9_9ZZZZ</name>
<reference evidence="1" key="1">
    <citation type="submission" date="2018-05" db="EMBL/GenBank/DDBJ databases">
        <authorList>
            <person name="Lanie J.A."/>
            <person name="Ng W.-L."/>
            <person name="Kazmierczak K.M."/>
            <person name="Andrzejewski T.M."/>
            <person name="Davidsen T.M."/>
            <person name="Wayne K.J."/>
            <person name="Tettelin H."/>
            <person name="Glass J.I."/>
            <person name="Rusch D."/>
            <person name="Podicherti R."/>
            <person name="Tsui H.-C.T."/>
            <person name="Winkler M.E."/>
        </authorList>
    </citation>
    <scope>NUCLEOTIDE SEQUENCE</scope>
</reference>
<dbReference type="EMBL" id="UINC01071933">
    <property type="protein sequence ID" value="SVC07208.1"/>
    <property type="molecule type" value="Genomic_DNA"/>
</dbReference>